<dbReference type="AlphaFoldDB" id="A0A0F9V4X7"/>
<dbReference type="EMBL" id="LAZR01000678">
    <property type="protein sequence ID" value="KKN60923.1"/>
    <property type="molecule type" value="Genomic_DNA"/>
</dbReference>
<comment type="caution">
    <text evidence="1">The sequence shown here is derived from an EMBL/GenBank/DDBJ whole genome shotgun (WGS) entry which is preliminary data.</text>
</comment>
<accession>A0A0F9V4X7</accession>
<name>A0A0F9V4X7_9ZZZZ</name>
<gene>
    <name evidence="1" type="ORF">LCGC14_0527220</name>
</gene>
<protein>
    <submittedName>
        <fullName evidence="1">Uncharacterized protein</fullName>
    </submittedName>
</protein>
<reference evidence="1" key="1">
    <citation type="journal article" date="2015" name="Nature">
        <title>Complex archaea that bridge the gap between prokaryotes and eukaryotes.</title>
        <authorList>
            <person name="Spang A."/>
            <person name="Saw J.H."/>
            <person name="Jorgensen S.L."/>
            <person name="Zaremba-Niedzwiedzka K."/>
            <person name="Martijn J."/>
            <person name="Lind A.E."/>
            <person name="van Eijk R."/>
            <person name="Schleper C."/>
            <person name="Guy L."/>
            <person name="Ettema T.J."/>
        </authorList>
    </citation>
    <scope>NUCLEOTIDE SEQUENCE</scope>
</reference>
<organism evidence="1">
    <name type="scientific">marine sediment metagenome</name>
    <dbReference type="NCBI Taxonomy" id="412755"/>
    <lineage>
        <taxon>unclassified sequences</taxon>
        <taxon>metagenomes</taxon>
        <taxon>ecological metagenomes</taxon>
    </lineage>
</organism>
<proteinExistence type="predicted"/>
<sequence>MEVINRDIFEGRNAIQELLRRKLPVRNSYQVAQVSRKFNEVLKDIDIVRRGLIEKYGTESERGGKEVKEDSENYSKFMAEFDELLNLRITIVVGRIKIPDSTSAVCDKCGHDMDRKFEIEPWILSALYKFVDVL</sequence>
<evidence type="ECO:0000313" key="1">
    <source>
        <dbReference type="EMBL" id="KKN60923.1"/>
    </source>
</evidence>